<keyword evidence="1" id="KW-0472">Membrane</keyword>
<sequence length="131" mass="15536">MADIDSNLFPTSIIKRIDNPWIGLLVLGIFILISSIIALIVLCFLWRRHQQRTQLYNGNFILSNKPTGKRQIPIQIEDQQSKSYETQKMEVFVPSNDNERIHTRFTSPNDIQQVQQFYERFVFNYKNKFIL</sequence>
<keyword evidence="1" id="KW-1133">Transmembrane helix</keyword>
<organism evidence="2 3">
    <name type="scientific">Adineta steineri</name>
    <dbReference type="NCBI Taxonomy" id="433720"/>
    <lineage>
        <taxon>Eukaryota</taxon>
        <taxon>Metazoa</taxon>
        <taxon>Spiralia</taxon>
        <taxon>Gnathifera</taxon>
        <taxon>Rotifera</taxon>
        <taxon>Eurotatoria</taxon>
        <taxon>Bdelloidea</taxon>
        <taxon>Adinetida</taxon>
        <taxon>Adinetidae</taxon>
        <taxon>Adineta</taxon>
    </lineage>
</organism>
<dbReference type="Proteomes" id="UP000663845">
    <property type="component" value="Unassembled WGS sequence"/>
</dbReference>
<evidence type="ECO:0000313" key="3">
    <source>
        <dbReference type="Proteomes" id="UP000663845"/>
    </source>
</evidence>
<gene>
    <name evidence="2" type="ORF">JYZ213_LOCUS13919</name>
</gene>
<evidence type="ECO:0000256" key="1">
    <source>
        <dbReference type="SAM" id="Phobius"/>
    </source>
</evidence>
<name>A0A814E3E4_9BILA</name>
<dbReference type="EMBL" id="CAJNOG010000113">
    <property type="protein sequence ID" value="CAF0962507.1"/>
    <property type="molecule type" value="Genomic_DNA"/>
</dbReference>
<feature type="transmembrane region" description="Helical" evidence="1">
    <location>
        <begin position="20"/>
        <end position="46"/>
    </location>
</feature>
<comment type="caution">
    <text evidence="2">The sequence shown here is derived from an EMBL/GenBank/DDBJ whole genome shotgun (WGS) entry which is preliminary data.</text>
</comment>
<accession>A0A814E3E4</accession>
<evidence type="ECO:0000313" key="2">
    <source>
        <dbReference type="EMBL" id="CAF0962507.1"/>
    </source>
</evidence>
<protein>
    <submittedName>
        <fullName evidence="2">Uncharacterized protein</fullName>
    </submittedName>
</protein>
<dbReference type="AlphaFoldDB" id="A0A814E3E4"/>
<keyword evidence="1" id="KW-0812">Transmembrane</keyword>
<proteinExistence type="predicted"/>
<reference evidence="2" key="1">
    <citation type="submission" date="2021-02" db="EMBL/GenBank/DDBJ databases">
        <authorList>
            <person name="Nowell W R."/>
        </authorList>
    </citation>
    <scope>NUCLEOTIDE SEQUENCE</scope>
</reference>